<dbReference type="EMBL" id="MCRJ01000019">
    <property type="protein sequence ID" value="ODN71520.1"/>
    <property type="molecule type" value="Genomic_DNA"/>
</dbReference>
<comment type="caution">
    <text evidence="1">The sequence shown here is derived from an EMBL/GenBank/DDBJ whole genome shotgun (WGS) entry which is preliminary data.</text>
</comment>
<keyword evidence="2" id="KW-1185">Reference proteome</keyword>
<evidence type="ECO:0000313" key="1">
    <source>
        <dbReference type="EMBL" id="ODN71520.1"/>
    </source>
</evidence>
<dbReference type="PANTHER" id="PTHR43559">
    <property type="entry name" value="HYDROLASE YCAC-RELATED"/>
    <property type="match status" value="1"/>
</dbReference>
<reference evidence="1 2" key="1">
    <citation type="submission" date="2016-07" db="EMBL/GenBank/DDBJ databases">
        <title>Draft Genome Sequence of Methylobrevis pamukkalensis PK2.</title>
        <authorList>
            <person name="Vasilenko O.V."/>
            <person name="Doronina N.V."/>
            <person name="Shmareva M.N."/>
            <person name="Tarlachkov S.V."/>
            <person name="Mustakhimov I."/>
            <person name="Trotsenko Y.A."/>
        </authorList>
    </citation>
    <scope>NUCLEOTIDE SEQUENCE [LARGE SCALE GENOMIC DNA]</scope>
    <source>
        <strain evidence="1 2">PK2</strain>
    </source>
</reference>
<name>A0A1E3H5D4_9HYPH</name>
<sequence length="88" mass="9323">MPSAGYNVYTVIDASGDPSEMASRTSVARFAQAGVVPTTTNAILSELHRTWNRPEAAELAALYGLVAPNYAAVAESYRKAEEVFGGTN</sequence>
<dbReference type="Proteomes" id="UP000094622">
    <property type="component" value="Unassembled WGS sequence"/>
</dbReference>
<dbReference type="AlphaFoldDB" id="A0A1E3H5D4"/>
<dbReference type="InterPro" id="IPR053152">
    <property type="entry name" value="Hydrolase_YcaC-like"/>
</dbReference>
<dbReference type="InterPro" id="IPR036380">
    <property type="entry name" value="Isochorismatase-like_sf"/>
</dbReference>
<organism evidence="1 2">
    <name type="scientific">Methylobrevis pamukkalensis</name>
    <dbReference type="NCBI Taxonomy" id="1439726"/>
    <lineage>
        <taxon>Bacteria</taxon>
        <taxon>Pseudomonadati</taxon>
        <taxon>Pseudomonadota</taxon>
        <taxon>Alphaproteobacteria</taxon>
        <taxon>Hyphomicrobiales</taxon>
        <taxon>Pleomorphomonadaceae</taxon>
        <taxon>Methylobrevis</taxon>
    </lineage>
</organism>
<gene>
    <name evidence="1" type="ORF">A6302_01124</name>
</gene>
<dbReference type="Gene3D" id="3.40.50.850">
    <property type="entry name" value="Isochorismatase-like"/>
    <property type="match status" value="1"/>
</dbReference>
<accession>A0A1E3H5D4</accession>
<evidence type="ECO:0000313" key="2">
    <source>
        <dbReference type="Proteomes" id="UP000094622"/>
    </source>
</evidence>
<evidence type="ECO:0008006" key="3">
    <source>
        <dbReference type="Google" id="ProtNLM"/>
    </source>
</evidence>
<dbReference type="PANTHER" id="PTHR43559:SF2">
    <property type="entry name" value="HOMOLOG OF SLSA IN STM"/>
    <property type="match status" value="1"/>
</dbReference>
<protein>
    <recommendedName>
        <fullName evidence="3">Isochorismatase family protein</fullName>
    </recommendedName>
</protein>
<proteinExistence type="predicted"/>
<dbReference type="SUPFAM" id="SSF52499">
    <property type="entry name" value="Isochorismatase-like hydrolases"/>
    <property type="match status" value="1"/>
</dbReference>